<protein>
    <recommendedName>
        <fullName evidence="3">Transposase</fullName>
    </recommendedName>
</protein>
<organism evidence="1 2">
    <name type="scientific">Virgibacillus alimentarius</name>
    <dbReference type="NCBI Taxonomy" id="698769"/>
    <lineage>
        <taxon>Bacteria</taxon>
        <taxon>Bacillati</taxon>
        <taxon>Bacillota</taxon>
        <taxon>Bacilli</taxon>
        <taxon>Bacillales</taxon>
        <taxon>Bacillaceae</taxon>
        <taxon>Virgibacillus</taxon>
    </lineage>
</organism>
<evidence type="ECO:0000313" key="2">
    <source>
        <dbReference type="Proteomes" id="UP001519294"/>
    </source>
</evidence>
<evidence type="ECO:0008006" key="3">
    <source>
        <dbReference type="Google" id="ProtNLM"/>
    </source>
</evidence>
<keyword evidence="2" id="KW-1185">Reference proteome</keyword>
<evidence type="ECO:0000313" key="1">
    <source>
        <dbReference type="EMBL" id="MBP2258624.1"/>
    </source>
</evidence>
<dbReference type="Proteomes" id="UP001519294">
    <property type="component" value="Unassembled WGS sequence"/>
</dbReference>
<gene>
    <name evidence="1" type="ORF">J2Z81_002607</name>
</gene>
<accession>A0ABS4SB35</accession>
<sequence length="87" mass="10639">MGYILPLTLHQYKEYQKRVVQDNQNCFLVEKPYKVTLETKNHNKMKSEEYRKYKRIRRHLNDTELEKMSKKIDEKATGKGLFFQEKI</sequence>
<proteinExistence type="predicted"/>
<dbReference type="RefSeq" id="WP_029267352.1">
    <property type="nucleotide sequence ID" value="NZ_JAGIKX010000030.1"/>
</dbReference>
<comment type="caution">
    <text evidence="1">The sequence shown here is derived from an EMBL/GenBank/DDBJ whole genome shotgun (WGS) entry which is preliminary data.</text>
</comment>
<dbReference type="EMBL" id="JAGIKX010000030">
    <property type="protein sequence ID" value="MBP2258624.1"/>
    <property type="molecule type" value="Genomic_DNA"/>
</dbReference>
<name>A0ABS4SB35_9BACI</name>
<reference evidence="1 2" key="1">
    <citation type="submission" date="2021-03" db="EMBL/GenBank/DDBJ databases">
        <title>Genomic Encyclopedia of Type Strains, Phase IV (KMG-IV): sequencing the most valuable type-strain genomes for metagenomic binning, comparative biology and taxonomic classification.</title>
        <authorList>
            <person name="Goeker M."/>
        </authorList>
    </citation>
    <scope>NUCLEOTIDE SEQUENCE [LARGE SCALE GENOMIC DNA]</scope>
    <source>
        <strain evidence="1 2">DSM 25790</strain>
    </source>
</reference>